<reference evidence="3" key="1">
    <citation type="journal article" date="2020" name="Nature">
        <title>Giant virus diversity and host interactions through global metagenomics.</title>
        <authorList>
            <person name="Schulz F."/>
            <person name="Roux S."/>
            <person name="Paez-Espino D."/>
            <person name="Jungbluth S."/>
            <person name="Walsh D.A."/>
            <person name="Denef V.J."/>
            <person name="McMahon K.D."/>
            <person name="Konstantinidis K.T."/>
            <person name="Eloe-Fadrosh E.A."/>
            <person name="Kyrpides N.C."/>
            <person name="Woyke T."/>
        </authorList>
    </citation>
    <scope>NUCLEOTIDE SEQUENCE</scope>
    <source>
        <strain evidence="3">GVMAG-M-3300009422-16</strain>
    </source>
</reference>
<name>A0A6C0B3T9_9ZZZZ</name>
<keyword evidence="1" id="KW-0175">Coiled coil</keyword>
<keyword evidence="2" id="KW-0472">Membrane</keyword>
<accession>A0A6C0B3T9</accession>
<keyword evidence="2" id="KW-0812">Transmembrane</keyword>
<sequence length="269" mass="30464">MSVQTYSIQRAANIMELRNTYDDLLNEYYALYKNYLGYKFSNNKKAREITETVAATYNEVLVGKTVDPKFVNLEKVNCPTTKENPNAPLCVGSDAVELMKAKCTAFGDRCMGFTNLGELKSNVDDANLVNFSMDIGGGEKIKLYKKNTTRKKMIPPAKLAANARGKLNILKSKIDAILAELKQNIDSTDLELKDHSAIVDKKRKDILSRNKEIQKQDKDLDAINLKLVSRKRQNEFSVERNRYRKVMLVMLVIANIILLGYFAHLLTKG</sequence>
<proteinExistence type="predicted"/>
<evidence type="ECO:0000256" key="2">
    <source>
        <dbReference type="SAM" id="Phobius"/>
    </source>
</evidence>
<feature type="coiled-coil region" evidence="1">
    <location>
        <begin position="160"/>
        <end position="198"/>
    </location>
</feature>
<dbReference type="AlphaFoldDB" id="A0A6C0B3T9"/>
<evidence type="ECO:0000313" key="3">
    <source>
        <dbReference type="EMBL" id="QHS86887.1"/>
    </source>
</evidence>
<protein>
    <submittedName>
        <fullName evidence="3">Uncharacterized protein</fullName>
    </submittedName>
</protein>
<feature type="transmembrane region" description="Helical" evidence="2">
    <location>
        <begin position="246"/>
        <end position="266"/>
    </location>
</feature>
<organism evidence="3">
    <name type="scientific">viral metagenome</name>
    <dbReference type="NCBI Taxonomy" id="1070528"/>
    <lineage>
        <taxon>unclassified sequences</taxon>
        <taxon>metagenomes</taxon>
        <taxon>organismal metagenomes</taxon>
    </lineage>
</organism>
<evidence type="ECO:0000256" key="1">
    <source>
        <dbReference type="SAM" id="Coils"/>
    </source>
</evidence>
<dbReference type="EMBL" id="MN739064">
    <property type="protein sequence ID" value="QHS86887.1"/>
    <property type="molecule type" value="Genomic_DNA"/>
</dbReference>
<keyword evidence="2" id="KW-1133">Transmembrane helix</keyword>